<dbReference type="EC" id="5.4.99.5" evidence="1"/>
<evidence type="ECO:0000313" key="5">
    <source>
        <dbReference type="Proteomes" id="UP000009134"/>
    </source>
</evidence>
<reference evidence="5" key="1">
    <citation type="submission" date="2006-01" db="EMBL/GenBank/DDBJ databases">
        <title>Complete sequence of Novosphingobium aromaticivorans DSM 12444.</title>
        <authorList>
            <consortium name="US DOE Joint Genome Institute"/>
            <person name="Copeland A."/>
            <person name="Lucas S."/>
            <person name="Lapidus A."/>
            <person name="Barry K."/>
            <person name="Detter J.C."/>
            <person name="Glavina T."/>
            <person name="Hammon N."/>
            <person name="Israni S."/>
            <person name="Pitluck S."/>
            <person name="Chain P."/>
            <person name="Malfatti S."/>
            <person name="Shin M."/>
            <person name="Vergez L."/>
            <person name="Schmutz J."/>
            <person name="Larimer F."/>
            <person name="Land M."/>
            <person name="Kyrpides N."/>
            <person name="Ivanova N."/>
            <person name="Fredrickson J."/>
            <person name="Balkwill D."/>
            <person name="Romine M.F."/>
            <person name="Richardson P."/>
        </authorList>
    </citation>
    <scope>NUCLEOTIDE SEQUENCE [LARGE SCALE GENOMIC DNA]</scope>
    <source>
        <strain evidence="5">ATCC 700278 / DSM 12444 / CCUG 56034 / CIP 105152 / NBRC 16084 / F199</strain>
    </source>
</reference>
<feature type="compositionally biased region" description="Basic and acidic residues" evidence="2">
    <location>
        <begin position="1"/>
        <end position="12"/>
    </location>
</feature>
<evidence type="ECO:0000313" key="4">
    <source>
        <dbReference type="EMBL" id="ABD26681.1"/>
    </source>
</evidence>
<dbReference type="HOGENOM" id="CLU_2302990_0_0_5"/>
<sequence>MLSDTMHDRPPRIELCQPPEPGSGSVEAIDQQILFLLSQRFGLAREHDQVALQNDDARTAQLASIRRKAFELGIPVSLVTDFWDRMLDASAAMREQARKT</sequence>
<dbReference type="GO" id="GO:0046417">
    <property type="term" value="P:chorismate metabolic process"/>
    <property type="evidence" value="ECO:0007669"/>
    <property type="project" value="InterPro"/>
</dbReference>
<feature type="domain" description="Chorismate mutase" evidence="3">
    <location>
        <begin position="25"/>
        <end position="97"/>
    </location>
</feature>
<accession>Q2G642</accession>
<dbReference type="GO" id="GO:0004106">
    <property type="term" value="F:chorismate mutase activity"/>
    <property type="evidence" value="ECO:0007669"/>
    <property type="project" value="UniProtKB-EC"/>
</dbReference>
<evidence type="ECO:0000259" key="3">
    <source>
        <dbReference type="SMART" id="SM00830"/>
    </source>
</evidence>
<dbReference type="InterPro" id="IPR002701">
    <property type="entry name" value="CM_II_prokaryot"/>
</dbReference>
<dbReference type="AlphaFoldDB" id="Q2G642"/>
<evidence type="ECO:0000256" key="1">
    <source>
        <dbReference type="ARBA" id="ARBA00012404"/>
    </source>
</evidence>
<gene>
    <name evidence="4" type="ordered locus">Saro_2244</name>
</gene>
<dbReference type="SMART" id="SM00830">
    <property type="entry name" value="CM_2"/>
    <property type="match status" value="1"/>
</dbReference>
<dbReference type="InterPro" id="IPR036263">
    <property type="entry name" value="Chorismate_II_sf"/>
</dbReference>
<feature type="region of interest" description="Disordered" evidence="2">
    <location>
        <begin position="1"/>
        <end position="24"/>
    </location>
</feature>
<keyword evidence="5" id="KW-1185">Reference proteome</keyword>
<dbReference type="STRING" id="279238.Saro_2244"/>
<dbReference type="EMBL" id="CP000248">
    <property type="protein sequence ID" value="ABD26681.1"/>
    <property type="molecule type" value="Genomic_DNA"/>
</dbReference>
<dbReference type="Gene3D" id="1.20.59.10">
    <property type="entry name" value="Chorismate mutase"/>
    <property type="match status" value="1"/>
</dbReference>
<protein>
    <recommendedName>
        <fullName evidence="1">chorismate mutase</fullName>
        <ecNumber evidence="1">5.4.99.5</ecNumber>
    </recommendedName>
</protein>
<proteinExistence type="predicted"/>
<dbReference type="SUPFAM" id="SSF48600">
    <property type="entry name" value="Chorismate mutase II"/>
    <property type="match status" value="1"/>
</dbReference>
<organism evidence="4 5">
    <name type="scientific">Novosphingobium aromaticivorans (strain ATCC 700278 / DSM 12444 / CCUG 56034 / CIP 105152 / NBRC 16084 / F199)</name>
    <dbReference type="NCBI Taxonomy" id="279238"/>
    <lineage>
        <taxon>Bacteria</taxon>
        <taxon>Pseudomonadati</taxon>
        <taxon>Pseudomonadota</taxon>
        <taxon>Alphaproteobacteria</taxon>
        <taxon>Sphingomonadales</taxon>
        <taxon>Sphingomonadaceae</taxon>
        <taxon>Novosphingobium</taxon>
    </lineage>
</organism>
<dbReference type="InterPro" id="IPR036979">
    <property type="entry name" value="CM_dom_sf"/>
</dbReference>
<dbReference type="Proteomes" id="UP000009134">
    <property type="component" value="Chromosome"/>
</dbReference>
<evidence type="ECO:0000256" key="2">
    <source>
        <dbReference type="SAM" id="MobiDB-lite"/>
    </source>
</evidence>
<name>Q2G642_NOVAD</name>
<dbReference type="KEGG" id="nar:Saro_2244"/>